<dbReference type="AlphaFoldDB" id="A0A5K7ZMU5"/>
<dbReference type="EMBL" id="AP021875">
    <property type="protein sequence ID" value="BBO77427.1"/>
    <property type="molecule type" value="Genomic_DNA"/>
</dbReference>
<gene>
    <name evidence="1" type="ORF">DSCW_48440</name>
</gene>
<accession>A0A5K7ZMU5</accession>
<proteinExistence type="predicted"/>
<dbReference type="RefSeq" id="WP_155306174.1">
    <property type="nucleotide sequence ID" value="NZ_AP021875.1"/>
</dbReference>
<keyword evidence="2" id="KW-1185">Reference proteome</keyword>
<organism evidence="1 2">
    <name type="scientific">Desulfosarcina widdelii</name>
    <dbReference type="NCBI Taxonomy" id="947919"/>
    <lineage>
        <taxon>Bacteria</taxon>
        <taxon>Pseudomonadati</taxon>
        <taxon>Thermodesulfobacteriota</taxon>
        <taxon>Desulfobacteria</taxon>
        <taxon>Desulfobacterales</taxon>
        <taxon>Desulfosarcinaceae</taxon>
        <taxon>Desulfosarcina</taxon>
    </lineage>
</organism>
<name>A0A5K7ZMU5_9BACT</name>
<reference evidence="1 2" key="1">
    <citation type="submission" date="2019-11" db="EMBL/GenBank/DDBJ databases">
        <title>Comparative genomics of hydrocarbon-degrading Desulfosarcina strains.</title>
        <authorList>
            <person name="Watanabe M."/>
            <person name="Kojima H."/>
            <person name="Fukui M."/>
        </authorList>
    </citation>
    <scope>NUCLEOTIDE SEQUENCE [LARGE SCALE GENOMIC DNA]</scope>
    <source>
        <strain evidence="1 2">PP31</strain>
    </source>
</reference>
<evidence type="ECO:0000313" key="1">
    <source>
        <dbReference type="EMBL" id="BBO77427.1"/>
    </source>
</evidence>
<sequence length="185" mass="21317">MIISCTSDHRLFFWSLLLSFFIFFGDVSDRITVQAAEEVTLSDKKVNVADLIEQLYIEIIEQVDQKKLPKKRRSRAEMLKRSYEKRQIQLAADLEILKIDALAASDDKIEIIEKLINTAINKERVTFEYLINLQILRNPSAKFEPITVTHLPPSTFDQPHVNNSGDKSEFTIKWVPDDVNSGVHD</sequence>
<dbReference type="Proteomes" id="UP000427769">
    <property type="component" value="Chromosome"/>
</dbReference>
<evidence type="ECO:0000313" key="2">
    <source>
        <dbReference type="Proteomes" id="UP000427769"/>
    </source>
</evidence>
<dbReference type="KEGG" id="dwd:DSCW_48440"/>
<protein>
    <submittedName>
        <fullName evidence="1">Uncharacterized protein</fullName>
    </submittedName>
</protein>